<evidence type="ECO:0000313" key="26">
    <source>
        <dbReference type="Proteomes" id="UP000796880"/>
    </source>
</evidence>
<keyword evidence="14" id="KW-0067">ATP-binding</keyword>
<name>A0A8K0HPV7_9ROSA</name>
<keyword evidence="9 22" id="KW-0812">Transmembrane</keyword>
<evidence type="ECO:0000256" key="6">
    <source>
        <dbReference type="ARBA" id="ARBA00022553"/>
    </source>
</evidence>
<sequence>MATLIETLTQLVLVTSFLLILLCSSTATSATDLHASSMPTDFQARETEALVKWKDSLENQTQSFLSSWNLLPRSSNSSLSANSSDTHCHWDGIHCDEFASVLKIELDSSNLKGTLQNFDFSSFPNLTTLVLSNNSLYGSIPPSITNLSMLTYLDLSVNQFSGNIPNEICLLTSLQVLYLDYNDLNGSIPHEIGILDFVAELFVSNNNLSGSIPASIGNMSMLSLLCITGNKISGSIPPEIGLIRSLQELYMDKNFLTGSIPPSLGNLSNLIFVNLGQNKFTSSVPREIGQLKSIEQLHLYENNLSGSIPSSIGKLTSLTHVDLSFNNITGSFPVEMSNITDLVLLQLDENSLSGSLPQNICLGGRFTWLSVSKNLFTGHIPKSLKNCSTLVTLSLENNQFTGNISKELGIYPSLNYLNLSNNNFVGELTGKWGRCQNLTVLVISNNKISGSLPPELGNATQLHKLDLSSNLLVGEIPKELGLLKFLFMLKLNNNKLSSSVPAEIGMLLDLEQLDLAANNLSGPIPIQLGQCSKLQLLNLRKNSFIGKIPYQIGKFPSLENLDLSQNLLAGELPPELRNLRMLETFNLSHNNLSGSIPSVFEEMWSLTSVDVSYNQLEGPIPNVKAFIEASLENNKALCGNNTSLKPCPIPKKKVNGVEFFVVVSISGTLFLLFIIAVVLFIRQKIRRNRDEPRETQARFFFTELNHDGKKVYEEIVEAAENFDPKYCIGVGGCESVYKILLSTGQVVAVKKTHENGGPAGHEAFTNETNVLTRARHRNIVKLHGFCSHTKHSFLVYEFMERGSLLEILTDDVKALEFEWTKRVNVLKGLANAISYVHHECCPAIVHRDISSKNVLLDGEYEAHLSDFGSARTCNPESSNWTSFAGTFGYSAPELAYTMEVNEKIDVYSFGVVALEVIVGKHPRDLLSYLSMASLPAADPILLKDVLDQRLLPPTWHTANQVVFIVVQAVACLHPIPNSRPTMKQVSERISTLLPPLSKPLHRITVKELLDPQTWIS</sequence>
<comment type="catalytic activity">
    <reaction evidence="20">
        <text>L-threonyl-[protein] + ATP = O-phospho-L-threonyl-[protein] + ADP + H(+)</text>
        <dbReference type="Rhea" id="RHEA:46608"/>
        <dbReference type="Rhea" id="RHEA-COMP:11060"/>
        <dbReference type="Rhea" id="RHEA-COMP:11605"/>
        <dbReference type="ChEBI" id="CHEBI:15378"/>
        <dbReference type="ChEBI" id="CHEBI:30013"/>
        <dbReference type="ChEBI" id="CHEBI:30616"/>
        <dbReference type="ChEBI" id="CHEBI:61977"/>
        <dbReference type="ChEBI" id="CHEBI:456216"/>
        <dbReference type="EC" id="2.7.11.1"/>
    </reaction>
</comment>
<dbReference type="EC" id="2.7.11.1" evidence="3"/>
<dbReference type="SMART" id="SM00369">
    <property type="entry name" value="LRR_TYP"/>
    <property type="match status" value="8"/>
</dbReference>
<dbReference type="GO" id="GO:0009791">
    <property type="term" value="P:post-embryonic development"/>
    <property type="evidence" value="ECO:0007669"/>
    <property type="project" value="UniProtKB-ARBA"/>
</dbReference>
<proteinExistence type="inferred from homology"/>
<keyword evidence="16 22" id="KW-0472">Membrane</keyword>
<feature type="chain" id="PRO_5035451113" description="non-specific serine/threonine protein kinase" evidence="23">
    <location>
        <begin position="31"/>
        <end position="1016"/>
    </location>
</feature>
<evidence type="ECO:0000256" key="19">
    <source>
        <dbReference type="ARBA" id="ARBA00038043"/>
    </source>
</evidence>
<dbReference type="SUPFAM" id="SSF52047">
    <property type="entry name" value="RNI-like"/>
    <property type="match status" value="1"/>
</dbReference>
<organism evidence="25 26">
    <name type="scientific">Rhamnella rubrinervis</name>
    <dbReference type="NCBI Taxonomy" id="2594499"/>
    <lineage>
        <taxon>Eukaryota</taxon>
        <taxon>Viridiplantae</taxon>
        <taxon>Streptophyta</taxon>
        <taxon>Embryophyta</taxon>
        <taxon>Tracheophyta</taxon>
        <taxon>Spermatophyta</taxon>
        <taxon>Magnoliopsida</taxon>
        <taxon>eudicotyledons</taxon>
        <taxon>Gunneridae</taxon>
        <taxon>Pentapetalae</taxon>
        <taxon>rosids</taxon>
        <taxon>fabids</taxon>
        <taxon>Rosales</taxon>
        <taxon>Rhamnaceae</taxon>
        <taxon>rhamnoid group</taxon>
        <taxon>Rhamneae</taxon>
        <taxon>Rhamnella</taxon>
    </lineage>
</organism>
<evidence type="ECO:0000256" key="16">
    <source>
        <dbReference type="ARBA" id="ARBA00023136"/>
    </source>
</evidence>
<dbReference type="GO" id="GO:0004674">
    <property type="term" value="F:protein serine/threonine kinase activity"/>
    <property type="evidence" value="ECO:0007669"/>
    <property type="project" value="UniProtKB-KW"/>
</dbReference>
<dbReference type="PROSITE" id="PS50011">
    <property type="entry name" value="PROTEIN_KINASE_DOM"/>
    <property type="match status" value="1"/>
</dbReference>
<dbReference type="InterPro" id="IPR003591">
    <property type="entry name" value="Leu-rich_rpt_typical-subtyp"/>
</dbReference>
<comment type="subcellular location">
    <subcellularLocation>
        <location evidence="2">Membrane</location>
        <topology evidence="2">Single-pass type I membrane protein</topology>
    </subcellularLocation>
    <subcellularLocation>
        <location evidence="1">Secreted</location>
        <location evidence="1">Cell wall</location>
    </subcellularLocation>
</comment>
<evidence type="ECO:0000256" key="22">
    <source>
        <dbReference type="SAM" id="Phobius"/>
    </source>
</evidence>
<evidence type="ECO:0000256" key="12">
    <source>
        <dbReference type="ARBA" id="ARBA00022741"/>
    </source>
</evidence>
<dbReference type="GO" id="GO:0006952">
    <property type="term" value="P:defense response"/>
    <property type="evidence" value="ECO:0007669"/>
    <property type="project" value="UniProtKB-ARBA"/>
</dbReference>
<dbReference type="InterPro" id="IPR001611">
    <property type="entry name" value="Leu-rich_rpt"/>
</dbReference>
<keyword evidence="4" id="KW-0964">Secreted</keyword>
<dbReference type="InterPro" id="IPR051716">
    <property type="entry name" value="Plant_RL_S/T_kinase"/>
</dbReference>
<evidence type="ECO:0000256" key="13">
    <source>
        <dbReference type="ARBA" id="ARBA00022777"/>
    </source>
</evidence>
<evidence type="ECO:0000256" key="10">
    <source>
        <dbReference type="ARBA" id="ARBA00022729"/>
    </source>
</evidence>
<feature type="signal peptide" evidence="23">
    <location>
        <begin position="1"/>
        <end position="30"/>
    </location>
</feature>
<evidence type="ECO:0000256" key="21">
    <source>
        <dbReference type="ARBA" id="ARBA00048679"/>
    </source>
</evidence>
<feature type="transmembrane region" description="Helical" evidence="22">
    <location>
        <begin position="659"/>
        <end position="681"/>
    </location>
</feature>
<keyword evidence="5" id="KW-0723">Serine/threonine-protein kinase</keyword>
<comment type="caution">
    <text evidence="25">The sequence shown here is derived from an EMBL/GenBank/DDBJ whole genome shotgun (WGS) entry which is preliminary data.</text>
</comment>
<dbReference type="FunFam" id="1.10.510.10:FF:000445">
    <property type="entry name" value="MDIS1-interacting receptor like kinase 2"/>
    <property type="match status" value="1"/>
</dbReference>
<dbReference type="Gene3D" id="1.10.510.10">
    <property type="entry name" value="Transferase(Phosphotransferase) domain 1"/>
    <property type="match status" value="1"/>
</dbReference>
<keyword evidence="12" id="KW-0547">Nucleotide-binding</keyword>
<dbReference type="GO" id="GO:0005524">
    <property type="term" value="F:ATP binding"/>
    <property type="evidence" value="ECO:0007669"/>
    <property type="project" value="UniProtKB-KW"/>
</dbReference>
<keyword evidence="4" id="KW-0134">Cell wall</keyword>
<dbReference type="Gene3D" id="3.30.200.20">
    <property type="entry name" value="Phosphorylase Kinase, domain 1"/>
    <property type="match status" value="1"/>
</dbReference>
<evidence type="ECO:0000256" key="2">
    <source>
        <dbReference type="ARBA" id="ARBA00004479"/>
    </source>
</evidence>
<evidence type="ECO:0000256" key="4">
    <source>
        <dbReference type="ARBA" id="ARBA00022512"/>
    </source>
</evidence>
<feature type="domain" description="Protein kinase" evidence="24">
    <location>
        <begin position="722"/>
        <end position="1015"/>
    </location>
</feature>
<evidence type="ECO:0000256" key="14">
    <source>
        <dbReference type="ARBA" id="ARBA00022840"/>
    </source>
</evidence>
<dbReference type="SUPFAM" id="SSF52058">
    <property type="entry name" value="L domain-like"/>
    <property type="match status" value="1"/>
</dbReference>
<dbReference type="InterPro" id="IPR011009">
    <property type="entry name" value="Kinase-like_dom_sf"/>
</dbReference>
<evidence type="ECO:0000256" key="3">
    <source>
        <dbReference type="ARBA" id="ARBA00012513"/>
    </source>
</evidence>
<evidence type="ECO:0000256" key="9">
    <source>
        <dbReference type="ARBA" id="ARBA00022692"/>
    </source>
</evidence>
<dbReference type="InterPro" id="IPR032675">
    <property type="entry name" value="LRR_dom_sf"/>
</dbReference>
<comment type="catalytic activity">
    <reaction evidence="21">
        <text>L-seryl-[protein] + ATP = O-phospho-L-seryl-[protein] + ADP + H(+)</text>
        <dbReference type="Rhea" id="RHEA:17989"/>
        <dbReference type="Rhea" id="RHEA-COMP:9863"/>
        <dbReference type="Rhea" id="RHEA-COMP:11604"/>
        <dbReference type="ChEBI" id="CHEBI:15378"/>
        <dbReference type="ChEBI" id="CHEBI:29999"/>
        <dbReference type="ChEBI" id="CHEBI:30616"/>
        <dbReference type="ChEBI" id="CHEBI:83421"/>
        <dbReference type="ChEBI" id="CHEBI:456216"/>
        <dbReference type="EC" id="2.7.11.1"/>
    </reaction>
</comment>
<reference evidence="25" key="1">
    <citation type="submission" date="2020-03" db="EMBL/GenBank/DDBJ databases">
        <title>A high-quality chromosome-level genome assembly of a woody plant with both climbing and erect habits, Rhamnella rubrinervis.</title>
        <authorList>
            <person name="Lu Z."/>
            <person name="Yang Y."/>
            <person name="Zhu X."/>
            <person name="Sun Y."/>
        </authorList>
    </citation>
    <scope>NUCLEOTIDE SEQUENCE</scope>
    <source>
        <strain evidence="25">BYM</strain>
        <tissue evidence="25">Leaf</tissue>
    </source>
</reference>
<dbReference type="Gene3D" id="3.80.10.10">
    <property type="entry name" value="Ribonuclease Inhibitor"/>
    <property type="match status" value="3"/>
</dbReference>
<keyword evidence="26" id="KW-1185">Reference proteome</keyword>
<evidence type="ECO:0000256" key="18">
    <source>
        <dbReference type="ARBA" id="ARBA00023180"/>
    </source>
</evidence>
<comment type="similarity">
    <text evidence="19">Belongs to the polygalacturonase-inhibiting protein family.</text>
</comment>
<dbReference type="FunFam" id="3.80.10.10:FF:000177">
    <property type="entry name" value="Leucine-rich repeat receptor-like serine/threonine-protein kinase At1g17230"/>
    <property type="match status" value="1"/>
</dbReference>
<keyword evidence="6" id="KW-0597">Phosphoprotein</keyword>
<dbReference type="InterPro" id="IPR008266">
    <property type="entry name" value="Tyr_kinase_AS"/>
</dbReference>
<keyword evidence="10 23" id="KW-0732">Signal</keyword>
<dbReference type="EMBL" id="VOIH02000001">
    <property type="protein sequence ID" value="KAF3456807.1"/>
    <property type="molecule type" value="Genomic_DNA"/>
</dbReference>
<keyword evidence="13" id="KW-0418">Kinase</keyword>
<evidence type="ECO:0000256" key="17">
    <source>
        <dbReference type="ARBA" id="ARBA00023170"/>
    </source>
</evidence>
<evidence type="ECO:0000256" key="20">
    <source>
        <dbReference type="ARBA" id="ARBA00047899"/>
    </source>
</evidence>
<keyword evidence="18" id="KW-0325">Glycoprotein</keyword>
<dbReference type="Pfam" id="PF08263">
    <property type="entry name" value="LRRNT_2"/>
    <property type="match status" value="1"/>
</dbReference>
<keyword evidence="8" id="KW-0808">Transferase</keyword>
<dbReference type="PANTHER" id="PTHR48053:SF142">
    <property type="entry name" value="REPEAT RECEPTOR-LIKE PROTEIN KINASE FAMILY PROTEIN, PUTATIVE-RELATED"/>
    <property type="match status" value="1"/>
</dbReference>
<dbReference type="FunFam" id="3.80.10.10:FF:000400">
    <property type="entry name" value="Nuclear pore complex protein NUP107"/>
    <property type="match status" value="1"/>
</dbReference>
<evidence type="ECO:0000256" key="15">
    <source>
        <dbReference type="ARBA" id="ARBA00022989"/>
    </source>
</evidence>
<dbReference type="Pfam" id="PF00560">
    <property type="entry name" value="LRR_1"/>
    <property type="match status" value="10"/>
</dbReference>
<evidence type="ECO:0000256" key="23">
    <source>
        <dbReference type="SAM" id="SignalP"/>
    </source>
</evidence>
<dbReference type="Proteomes" id="UP000796880">
    <property type="component" value="Unassembled WGS sequence"/>
</dbReference>
<dbReference type="FunFam" id="3.30.200.20:FF:000309">
    <property type="entry name" value="Leucine-rich repeat receptor protein kinase MSP1"/>
    <property type="match status" value="1"/>
</dbReference>
<keyword evidence="15 22" id="KW-1133">Transmembrane helix</keyword>
<keyword evidence="17" id="KW-0675">Receptor</keyword>
<evidence type="ECO:0000259" key="24">
    <source>
        <dbReference type="PROSITE" id="PS50011"/>
    </source>
</evidence>
<dbReference type="Pfam" id="PF00069">
    <property type="entry name" value="Pkinase"/>
    <property type="match status" value="1"/>
</dbReference>
<evidence type="ECO:0000256" key="8">
    <source>
        <dbReference type="ARBA" id="ARBA00022679"/>
    </source>
</evidence>
<dbReference type="AlphaFoldDB" id="A0A8K0HPV7"/>
<evidence type="ECO:0000256" key="11">
    <source>
        <dbReference type="ARBA" id="ARBA00022737"/>
    </source>
</evidence>
<keyword evidence="11" id="KW-0677">Repeat</keyword>
<dbReference type="GO" id="GO:0051707">
    <property type="term" value="P:response to other organism"/>
    <property type="evidence" value="ECO:0007669"/>
    <property type="project" value="UniProtKB-ARBA"/>
</dbReference>
<gene>
    <name evidence="25" type="ORF">FNV43_RR01461</name>
</gene>
<evidence type="ECO:0000313" key="25">
    <source>
        <dbReference type="EMBL" id="KAF3456807.1"/>
    </source>
</evidence>
<accession>A0A8K0HPV7</accession>
<dbReference type="GO" id="GO:0016020">
    <property type="term" value="C:membrane"/>
    <property type="evidence" value="ECO:0007669"/>
    <property type="project" value="UniProtKB-SubCell"/>
</dbReference>
<dbReference type="Pfam" id="PF13855">
    <property type="entry name" value="LRR_8"/>
    <property type="match status" value="1"/>
</dbReference>
<keyword evidence="7" id="KW-0433">Leucine-rich repeat</keyword>
<dbReference type="OrthoDB" id="676979at2759"/>
<evidence type="ECO:0000256" key="5">
    <source>
        <dbReference type="ARBA" id="ARBA00022527"/>
    </source>
</evidence>
<dbReference type="PANTHER" id="PTHR48053">
    <property type="entry name" value="LEUCINE RICH REPEAT FAMILY PROTEIN, EXPRESSED"/>
    <property type="match status" value="1"/>
</dbReference>
<evidence type="ECO:0000256" key="1">
    <source>
        <dbReference type="ARBA" id="ARBA00004191"/>
    </source>
</evidence>
<dbReference type="InterPro" id="IPR000719">
    <property type="entry name" value="Prot_kinase_dom"/>
</dbReference>
<dbReference type="PROSITE" id="PS00109">
    <property type="entry name" value="PROTEIN_KINASE_TYR"/>
    <property type="match status" value="1"/>
</dbReference>
<dbReference type="FunFam" id="3.80.10.10:FF:000453">
    <property type="entry name" value="Leucine-rich receptor-like protein kinase family protein"/>
    <property type="match status" value="1"/>
</dbReference>
<dbReference type="InterPro" id="IPR013210">
    <property type="entry name" value="LRR_N_plant-typ"/>
</dbReference>
<protein>
    <recommendedName>
        <fullName evidence="3">non-specific serine/threonine protein kinase</fullName>
        <ecNumber evidence="3">2.7.11.1</ecNumber>
    </recommendedName>
</protein>
<evidence type="ECO:0000256" key="7">
    <source>
        <dbReference type="ARBA" id="ARBA00022614"/>
    </source>
</evidence>
<dbReference type="SUPFAM" id="SSF56112">
    <property type="entry name" value="Protein kinase-like (PK-like)"/>
    <property type="match status" value="1"/>
</dbReference>